<dbReference type="EMBL" id="JAUJEA010000003">
    <property type="protein sequence ID" value="MDN5201482.1"/>
    <property type="molecule type" value="Genomic_DNA"/>
</dbReference>
<gene>
    <name evidence="6" type="ORF">QQ008_08920</name>
</gene>
<keyword evidence="4 5" id="KW-0326">Glycosidase</keyword>
<comment type="caution">
    <text evidence="6">The sequence shown here is derived from an EMBL/GenBank/DDBJ whole genome shotgun (WGS) entry which is preliminary data.</text>
</comment>
<dbReference type="InterPro" id="IPR006710">
    <property type="entry name" value="Glyco_hydro_43"/>
</dbReference>
<dbReference type="PANTHER" id="PTHR43301:SF3">
    <property type="entry name" value="ARABINAN ENDO-1,5-ALPHA-L-ARABINOSIDASE A-RELATED"/>
    <property type="match status" value="1"/>
</dbReference>
<dbReference type="Gene3D" id="2.115.10.20">
    <property type="entry name" value="Glycosyl hydrolase domain, family 43"/>
    <property type="match status" value="1"/>
</dbReference>
<evidence type="ECO:0000256" key="2">
    <source>
        <dbReference type="ARBA" id="ARBA00009865"/>
    </source>
</evidence>
<protein>
    <submittedName>
        <fullName evidence="6">Family 43 glycosylhydrolase</fullName>
    </submittedName>
</protein>
<dbReference type="InterPro" id="IPR023296">
    <property type="entry name" value="Glyco_hydro_beta-prop_sf"/>
</dbReference>
<comment type="similarity">
    <text evidence="2 5">Belongs to the glycosyl hydrolase 43 family.</text>
</comment>
<organism evidence="6 7">
    <name type="scientific">Splendidivirga corallicola</name>
    <dbReference type="NCBI Taxonomy" id="3051826"/>
    <lineage>
        <taxon>Bacteria</taxon>
        <taxon>Pseudomonadati</taxon>
        <taxon>Bacteroidota</taxon>
        <taxon>Cytophagia</taxon>
        <taxon>Cytophagales</taxon>
        <taxon>Splendidivirgaceae</taxon>
        <taxon>Splendidivirga</taxon>
    </lineage>
</organism>
<sequence>MLRSAIIIVLAIMLLNACQQKQQITDWDKVNKELSGTNFKYDTITGIGHEEGCTRRDPSDVIKVGDTYYVWYTKVYGRSPGYWGTLWYATSKDEGYNWKEQGEVLGVGTDGSFDSQATFTPNILFADNRYYLYYTGVKPTPGRTDGVFENNSTNDYTAIGVAVSDSPDGPFKRIDEEPILKVSTDKEAFDSYRIDDAVMLKRDGKYWMYYKGRNYAHGAQGPGSTKMGVAFAKSPEGPFIRYEKNPILDQSHEVMAWRQGDGIACLASISSTIEYASDGLDFGTKPLNFKIPNNERPKALGVYRQDLTDSETKVTGLSWGISMIHNGDEAYLIRYSAK</sequence>
<keyword evidence="3 5" id="KW-0378">Hydrolase</keyword>
<dbReference type="InterPro" id="IPR050727">
    <property type="entry name" value="GH43_arabinanases"/>
</dbReference>
<keyword evidence="7" id="KW-1185">Reference proteome</keyword>
<name>A0ABT8KN71_9BACT</name>
<dbReference type="PANTHER" id="PTHR43301">
    <property type="entry name" value="ARABINAN ENDO-1,5-ALPHA-L-ARABINOSIDASE"/>
    <property type="match status" value="1"/>
</dbReference>
<evidence type="ECO:0000256" key="5">
    <source>
        <dbReference type="RuleBase" id="RU361187"/>
    </source>
</evidence>
<evidence type="ECO:0000313" key="7">
    <source>
        <dbReference type="Proteomes" id="UP001172082"/>
    </source>
</evidence>
<dbReference type="Proteomes" id="UP001172082">
    <property type="component" value="Unassembled WGS sequence"/>
</dbReference>
<dbReference type="Pfam" id="PF04616">
    <property type="entry name" value="Glyco_hydro_43"/>
    <property type="match status" value="1"/>
</dbReference>
<dbReference type="SUPFAM" id="SSF75005">
    <property type="entry name" value="Arabinanase/levansucrase/invertase"/>
    <property type="match status" value="1"/>
</dbReference>
<accession>A0ABT8KN71</accession>
<dbReference type="RefSeq" id="WP_346751512.1">
    <property type="nucleotide sequence ID" value="NZ_JAUJEA010000003.1"/>
</dbReference>
<evidence type="ECO:0000313" key="6">
    <source>
        <dbReference type="EMBL" id="MDN5201482.1"/>
    </source>
</evidence>
<reference evidence="6" key="1">
    <citation type="submission" date="2023-06" db="EMBL/GenBank/DDBJ databases">
        <title>Genomic of Parafulvivirga corallium.</title>
        <authorList>
            <person name="Wang G."/>
        </authorList>
    </citation>
    <scope>NUCLEOTIDE SEQUENCE</scope>
    <source>
        <strain evidence="6">BMA10</strain>
    </source>
</reference>
<evidence type="ECO:0000256" key="1">
    <source>
        <dbReference type="ARBA" id="ARBA00004834"/>
    </source>
</evidence>
<evidence type="ECO:0000256" key="4">
    <source>
        <dbReference type="ARBA" id="ARBA00023295"/>
    </source>
</evidence>
<proteinExistence type="inferred from homology"/>
<evidence type="ECO:0000256" key="3">
    <source>
        <dbReference type="ARBA" id="ARBA00022801"/>
    </source>
</evidence>
<comment type="pathway">
    <text evidence="1">Glycan metabolism; L-arabinan degradation.</text>
</comment>